<name>A0AAD0Z2M3_CHRID</name>
<reference evidence="1 2" key="1">
    <citation type="submission" date="2018-11" db="EMBL/GenBank/DDBJ databases">
        <title>Proposal to divide the Flavobacteriaceae and reorganize its genera based on Amino Acid Identity values calculated from whole genome sequences.</title>
        <authorList>
            <person name="Nicholson A.C."/>
            <person name="Gulvik C.A."/>
            <person name="Whitney A.M."/>
            <person name="Humrighouse B.W."/>
            <person name="Bell M."/>
            <person name="Holmes B."/>
            <person name="Steigerwalt A.G."/>
            <person name="Villarma A."/>
            <person name="Sheth M."/>
            <person name="Batra D."/>
            <person name="Pryor J."/>
            <person name="Bernardet J.-F."/>
            <person name="Hugo C."/>
            <person name="Kampfer P."/>
            <person name="Newman J."/>
            <person name="McQuiston J.R."/>
        </authorList>
    </citation>
    <scope>NUCLEOTIDE SEQUENCE [LARGE SCALE GENOMIC DNA]</scope>
    <source>
        <strain evidence="1 2">H5559</strain>
    </source>
</reference>
<organism evidence="1 2">
    <name type="scientific">Chryseobacterium indologenes</name>
    <name type="common">Flavobacterium indologenes</name>
    <dbReference type="NCBI Taxonomy" id="253"/>
    <lineage>
        <taxon>Bacteria</taxon>
        <taxon>Pseudomonadati</taxon>
        <taxon>Bacteroidota</taxon>
        <taxon>Flavobacteriia</taxon>
        <taxon>Flavobacteriales</taxon>
        <taxon>Weeksellaceae</taxon>
        <taxon>Chryseobacterium group</taxon>
        <taxon>Chryseobacterium</taxon>
    </lineage>
</organism>
<evidence type="ECO:0000313" key="2">
    <source>
        <dbReference type="Proteomes" id="UP000269015"/>
    </source>
</evidence>
<dbReference type="KEGG" id="cio:CEQ15_22670"/>
<proteinExistence type="predicted"/>
<accession>A0AAD0Z2M3</accession>
<protein>
    <submittedName>
        <fullName evidence="1">Uncharacterized protein</fullName>
    </submittedName>
</protein>
<dbReference type="RefSeq" id="WP_088584948.1">
    <property type="nucleotide sequence ID" value="NZ_CP022058.2"/>
</dbReference>
<dbReference type="Proteomes" id="UP000269015">
    <property type="component" value="Chromosome"/>
</dbReference>
<dbReference type="EMBL" id="CP033930">
    <property type="protein sequence ID" value="AZB19854.1"/>
    <property type="molecule type" value="Genomic_DNA"/>
</dbReference>
<evidence type="ECO:0000313" key="1">
    <source>
        <dbReference type="EMBL" id="AZB19854.1"/>
    </source>
</evidence>
<sequence>MGLVGSSKKGSIEVGPAVAIDPYVPIVSPYESIGVFSSYIASQIRTTTEKFFSFSGGSNDPDKETLNKLRPGDRIDFNNMFEYIINGYGRAFKAVNLKPDHYQTAIDIMSLSSLPNGNGFYSPYDVAVELDTFSYYGVQSVDIFPYRDNKNNITGFGVGTKIINVNNMSGKQYDSLIRRVNNDYNYYNGRVNYAADSLLHQMLKK</sequence>
<gene>
    <name evidence="1" type="ORF">EG352_19860</name>
</gene>
<dbReference type="AlphaFoldDB" id="A0AAD0Z2M3"/>